<evidence type="ECO:0000313" key="2">
    <source>
        <dbReference type="Proteomes" id="UP000184462"/>
    </source>
</evidence>
<sequence length="152" mass="17984">MTNNDVLRRLRYTFDFSDDEMIRIFDLGDYKTTRTEISDWLKPEDHASYINLPDKKLAHFLNGFINLKRGKREGEQPTAESTMTNNLVLKKLKIALALKTEDLISIFKQADLEVSKNEISAFMRNPKQSQYRQLLDQYLRNFLMGLQLRYRT</sequence>
<dbReference type="PANTHER" id="PTHR37805:SF1">
    <property type="entry name" value="CYTOPLASMIC PROTEIN"/>
    <property type="match status" value="1"/>
</dbReference>
<dbReference type="STRING" id="1155689.SAMN05444278_11119"/>
<accession>A0A1M4XY60</accession>
<dbReference type="Pfam" id="PF07308">
    <property type="entry name" value="DUF1456"/>
    <property type="match status" value="2"/>
</dbReference>
<dbReference type="OrthoDB" id="9788465at2"/>
<name>A0A1M4XY60_9FLAO</name>
<organism evidence="1 2">
    <name type="scientific">Psychroflexus salarius</name>
    <dbReference type="NCBI Taxonomy" id="1155689"/>
    <lineage>
        <taxon>Bacteria</taxon>
        <taxon>Pseudomonadati</taxon>
        <taxon>Bacteroidota</taxon>
        <taxon>Flavobacteriia</taxon>
        <taxon>Flavobacteriales</taxon>
        <taxon>Flavobacteriaceae</taxon>
        <taxon>Psychroflexus</taxon>
    </lineage>
</organism>
<gene>
    <name evidence="1" type="ORF">SAMN05444278_11119</name>
</gene>
<reference evidence="1 2" key="1">
    <citation type="submission" date="2016-11" db="EMBL/GenBank/DDBJ databases">
        <authorList>
            <person name="Jaros S."/>
            <person name="Januszkiewicz K."/>
            <person name="Wedrychowicz H."/>
        </authorList>
    </citation>
    <scope>NUCLEOTIDE SEQUENCE [LARGE SCALE GENOMIC DNA]</scope>
    <source>
        <strain evidence="1 2">DSM 25661</strain>
    </source>
</reference>
<dbReference type="PANTHER" id="PTHR37805">
    <property type="entry name" value="CYTOPLASMIC PROTEIN-RELATED"/>
    <property type="match status" value="1"/>
</dbReference>
<dbReference type="Proteomes" id="UP000184462">
    <property type="component" value="Unassembled WGS sequence"/>
</dbReference>
<dbReference type="EMBL" id="FQTW01000011">
    <property type="protein sequence ID" value="SHE98253.1"/>
    <property type="molecule type" value="Genomic_DNA"/>
</dbReference>
<evidence type="ECO:0000313" key="1">
    <source>
        <dbReference type="EMBL" id="SHE98253.1"/>
    </source>
</evidence>
<dbReference type="InterPro" id="IPR009921">
    <property type="entry name" value="YehS-like"/>
</dbReference>
<dbReference type="RefSeq" id="WP_073193633.1">
    <property type="nucleotide sequence ID" value="NZ_FQTW01000011.1"/>
</dbReference>
<dbReference type="AlphaFoldDB" id="A0A1M4XY60"/>
<proteinExistence type="predicted"/>
<keyword evidence="2" id="KW-1185">Reference proteome</keyword>
<protein>
    <submittedName>
        <fullName evidence="1">Uncharacterized conserved protein YehS, DUF1456 family</fullName>
    </submittedName>
</protein>